<dbReference type="GO" id="GO:1990429">
    <property type="term" value="C:peroxisomal importomer complex"/>
    <property type="evidence" value="ECO:0007669"/>
    <property type="project" value="TreeGrafter"/>
</dbReference>
<dbReference type="PANTHER" id="PTHR12888">
    <property type="entry name" value="PEROXISOME ASSEMBLY PROTEIN 12 PEROXIN-12"/>
    <property type="match status" value="1"/>
</dbReference>
<dbReference type="GO" id="GO:0016558">
    <property type="term" value="P:protein import into peroxisome matrix"/>
    <property type="evidence" value="ECO:0007669"/>
    <property type="project" value="InterPro"/>
</dbReference>
<evidence type="ECO:0000256" key="10">
    <source>
        <dbReference type="ARBA" id="ARBA00022989"/>
    </source>
</evidence>
<sequence>MGDGDETFGDADYFDRREGSLVSRGTMDAEATVRSRLTKRLQKIVFACYPWLHATSEGLSFTYQLLYLLDATGFYSLGLHALGIHVCRATGQELVAKEGIPLPPDRTICPLCTEARKSFCSYSIRYNRCPVTLMPATVDQIRRLFHDV</sequence>
<gene>
    <name evidence="14" type="ORF">GH714_001399</name>
</gene>
<dbReference type="InterPro" id="IPR006845">
    <property type="entry name" value="Pex_N"/>
</dbReference>
<keyword evidence="12" id="KW-0576">Peroxisome</keyword>
<keyword evidence="4" id="KW-0813">Transport</keyword>
<evidence type="ECO:0000256" key="6">
    <source>
        <dbReference type="ARBA" id="ARBA00022723"/>
    </source>
</evidence>
<organism evidence="14 15">
    <name type="scientific">Hevea brasiliensis</name>
    <name type="common">Para rubber tree</name>
    <name type="synonym">Siphonia brasiliensis</name>
    <dbReference type="NCBI Taxonomy" id="3981"/>
    <lineage>
        <taxon>Eukaryota</taxon>
        <taxon>Viridiplantae</taxon>
        <taxon>Streptophyta</taxon>
        <taxon>Embryophyta</taxon>
        <taxon>Tracheophyta</taxon>
        <taxon>Spermatophyta</taxon>
        <taxon>Magnoliopsida</taxon>
        <taxon>eudicotyledons</taxon>
        <taxon>Gunneridae</taxon>
        <taxon>Pentapetalae</taxon>
        <taxon>rosids</taxon>
        <taxon>fabids</taxon>
        <taxon>Malpighiales</taxon>
        <taxon>Euphorbiaceae</taxon>
        <taxon>Crotonoideae</taxon>
        <taxon>Micrandreae</taxon>
        <taxon>Hevea</taxon>
    </lineage>
</organism>
<comment type="subcellular location">
    <subcellularLocation>
        <location evidence="1">Peroxisome membrane</location>
        <topology evidence="1">Multi-pass membrane protein</topology>
    </subcellularLocation>
</comment>
<evidence type="ECO:0000256" key="3">
    <source>
        <dbReference type="ARBA" id="ARBA00008704"/>
    </source>
</evidence>
<evidence type="ECO:0000313" key="14">
    <source>
        <dbReference type="EMBL" id="KAF2287583.1"/>
    </source>
</evidence>
<keyword evidence="6" id="KW-0479">Metal-binding</keyword>
<dbReference type="Proteomes" id="UP000467840">
    <property type="component" value="Chromosome 8"/>
</dbReference>
<dbReference type="InterPro" id="IPR017375">
    <property type="entry name" value="PEX12"/>
</dbReference>
<feature type="domain" description="Pex N-terminal" evidence="13">
    <location>
        <begin position="29"/>
        <end position="94"/>
    </location>
</feature>
<evidence type="ECO:0000256" key="8">
    <source>
        <dbReference type="ARBA" id="ARBA00022833"/>
    </source>
</evidence>
<evidence type="ECO:0000256" key="1">
    <source>
        <dbReference type="ARBA" id="ARBA00004585"/>
    </source>
</evidence>
<reference evidence="14 15" key="1">
    <citation type="journal article" date="2020" name="Mol. Plant">
        <title>The Chromosome-Based Rubber Tree Genome Provides New Insights into Spurge Genome Evolution and Rubber Biosynthesis.</title>
        <authorList>
            <person name="Liu J."/>
            <person name="Shi C."/>
            <person name="Shi C.C."/>
            <person name="Li W."/>
            <person name="Zhang Q.J."/>
            <person name="Zhang Y."/>
            <person name="Li K."/>
            <person name="Lu H.F."/>
            <person name="Shi C."/>
            <person name="Zhu S.T."/>
            <person name="Xiao Z.Y."/>
            <person name="Nan H."/>
            <person name="Yue Y."/>
            <person name="Zhu X.G."/>
            <person name="Wu Y."/>
            <person name="Hong X.N."/>
            <person name="Fan G.Y."/>
            <person name="Tong Y."/>
            <person name="Zhang D."/>
            <person name="Mao C.L."/>
            <person name="Liu Y.L."/>
            <person name="Hao S.J."/>
            <person name="Liu W.Q."/>
            <person name="Lv M.Q."/>
            <person name="Zhang H.B."/>
            <person name="Liu Y."/>
            <person name="Hu-Tang G.R."/>
            <person name="Wang J.P."/>
            <person name="Wang J.H."/>
            <person name="Sun Y.H."/>
            <person name="Ni S.B."/>
            <person name="Chen W.B."/>
            <person name="Zhang X.C."/>
            <person name="Jiao Y.N."/>
            <person name="Eichler E.E."/>
            <person name="Li G.H."/>
            <person name="Liu X."/>
            <person name="Gao L.Z."/>
        </authorList>
    </citation>
    <scope>NUCLEOTIDE SEQUENCE [LARGE SCALE GENOMIC DNA]</scope>
    <source>
        <strain evidence="15">cv. GT1</strain>
        <tissue evidence="14">Leaf</tissue>
    </source>
</reference>
<evidence type="ECO:0000256" key="2">
    <source>
        <dbReference type="ARBA" id="ARBA00004906"/>
    </source>
</evidence>
<keyword evidence="8" id="KW-0862">Zinc</keyword>
<evidence type="ECO:0000256" key="5">
    <source>
        <dbReference type="ARBA" id="ARBA00022692"/>
    </source>
</evidence>
<comment type="similarity">
    <text evidence="3">Belongs to the pex2/pex10/pex12 family.</text>
</comment>
<evidence type="ECO:0000256" key="9">
    <source>
        <dbReference type="ARBA" id="ARBA00022927"/>
    </source>
</evidence>
<dbReference type="Pfam" id="PF04757">
    <property type="entry name" value="Pex2_Pex12"/>
    <property type="match status" value="1"/>
</dbReference>
<evidence type="ECO:0000256" key="11">
    <source>
        <dbReference type="ARBA" id="ARBA00023136"/>
    </source>
</evidence>
<evidence type="ECO:0000256" key="7">
    <source>
        <dbReference type="ARBA" id="ARBA00022771"/>
    </source>
</evidence>
<keyword evidence="11" id="KW-0472">Membrane</keyword>
<proteinExistence type="inferred from homology"/>
<keyword evidence="15" id="KW-1185">Reference proteome</keyword>
<evidence type="ECO:0000256" key="12">
    <source>
        <dbReference type="ARBA" id="ARBA00023140"/>
    </source>
</evidence>
<dbReference type="GO" id="GO:0008270">
    <property type="term" value="F:zinc ion binding"/>
    <property type="evidence" value="ECO:0007669"/>
    <property type="project" value="UniProtKB-KW"/>
</dbReference>
<name>A0A6A6KHN7_HEVBR</name>
<keyword evidence="10" id="KW-1133">Transmembrane helix</keyword>
<dbReference type="GO" id="GO:0006513">
    <property type="term" value="P:protein monoubiquitination"/>
    <property type="evidence" value="ECO:0007669"/>
    <property type="project" value="TreeGrafter"/>
</dbReference>
<dbReference type="GO" id="GO:0004842">
    <property type="term" value="F:ubiquitin-protein transferase activity"/>
    <property type="evidence" value="ECO:0007669"/>
    <property type="project" value="TreeGrafter"/>
</dbReference>
<dbReference type="EMBL" id="JAAGAX010000016">
    <property type="protein sequence ID" value="KAF2287583.1"/>
    <property type="molecule type" value="Genomic_DNA"/>
</dbReference>
<keyword evidence="5" id="KW-0812">Transmembrane</keyword>
<evidence type="ECO:0000313" key="15">
    <source>
        <dbReference type="Proteomes" id="UP000467840"/>
    </source>
</evidence>
<evidence type="ECO:0000259" key="13">
    <source>
        <dbReference type="Pfam" id="PF04757"/>
    </source>
</evidence>
<comment type="caution">
    <text evidence="14">The sequence shown here is derived from an EMBL/GenBank/DDBJ whole genome shotgun (WGS) entry which is preliminary data.</text>
</comment>
<keyword evidence="7" id="KW-0863">Zinc-finger</keyword>
<dbReference type="PANTHER" id="PTHR12888:SF0">
    <property type="entry name" value="PEROXISOME ASSEMBLY PROTEIN 12"/>
    <property type="match status" value="1"/>
</dbReference>
<dbReference type="GO" id="GO:0005778">
    <property type="term" value="C:peroxisomal membrane"/>
    <property type="evidence" value="ECO:0007669"/>
    <property type="project" value="UniProtKB-SubCell"/>
</dbReference>
<accession>A0A6A6KHN7</accession>
<protein>
    <recommendedName>
        <fullName evidence="13">Pex N-terminal domain-containing protein</fullName>
    </recommendedName>
</protein>
<evidence type="ECO:0000256" key="4">
    <source>
        <dbReference type="ARBA" id="ARBA00022448"/>
    </source>
</evidence>
<keyword evidence="9" id="KW-0653">Protein transport</keyword>
<dbReference type="AlphaFoldDB" id="A0A6A6KHN7"/>
<comment type="pathway">
    <text evidence="2">Protein modification; protein ubiquitination.</text>
</comment>